<organism evidence="5 6">
    <name type="scientific">Enterococcus alcedinis</name>
    <dbReference type="NCBI Taxonomy" id="1274384"/>
    <lineage>
        <taxon>Bacteria</taxon>
        <taxon>Bacillati</taxon>
        <taxon>Bacillota</taxon>
        <taxon>Bacilli</taxon>
        <taxon>Lactobacillales</taxon>
        <taxon>Enterococcaceae</taxon>
        <taxon>Enterococcus</taxon>
    </lineage>
</organism>
<feature type="domain" description="ABC transporter" evidence="4">
    <location>
        <begin position="8"/>
        <end position="237"/>
    </location>
</feature>
<dbReference type="AlphaFoldDB" id="A0A917N4A9"/>
<dbReference type="SMART" id="SM00382">
    <property type="entry name" value="AAA"/>
    <property type="match status" value="1"/>
</dbReference>
<evidence type="ECO:0000256" key="3">
    <source>
        <dbReference type="ARBA" id="ARBA00022840"/>
    </source>
</evidence>
<keyword evidence="1" id="KW-0813">Transport</keyword>
<dbReference type="GO" id="GO:0016887">
    <property type="term" value="F:ATP hydrolysis activity"/>
    <property type="evidence" value="ECO:0007669"/>
    <property type="project" value="InterPro"/>
</dbReference>
<dbReference type="SUPFAM" id="SSF52540">
    <property type="entry name" value="P-loop containing nucleoside triphosphate hydrolases"/>
    <property type="match status" value="1"/>
</dbReference>
<evidence type="ECO:0000256" key="1">
    <source>
        <dbReference type="ARBA" id="ARBA00022448"/>
    </source>
</evidence>
<dbReference type="PANTHER" id="PTHR42788:SF13">
    <property type="entry name" value="ALIPHATIC SULFONATES IMPORT ATP-BINDING PROTEIN SSUB"/>
    <property type="match status" value="1"/>
</dbReference>
<proteinExistence type="predicted"/>
<name>A0A917N4A9_9ENTE</name>
<dbReference type="Pfam" id="PF00005">
    <property type="entry name" value="ABC_tran"/>
    <property type="match status" value="1"/>
</dbReference>
<dbReference type="EMBL" id="BMDT01000001">
    <property type="protein sequence ID" value="GGI64879.1"/>
    <property type="molecule type" value="Genomic_DNA"/>
</dbReference>
<evidence type="ECO:0000259" key="4">
    <source>
        <dbReference type="PROSITE" id="PS50893"/>
    </source>
</evidence>
<sequence length="256" mass="28804">MSKAVITLNQAQVIYSSKSEEVSAISEIDLTIQKGEFICLVGPSGCGKSTLLKLMAGFLKPTSGEVRMNGQIIEGPDWKKGVVFQSPTLYPWLNVRKNIEYGLKVRKIEKERRKIEVDSFLEQINMTDSEGRYPFELSGGMRQRVAMARSMVNHPELLLMDEPFGALDALTRVQMQGLIREIWQKNHQSIFLITHDIEEALSLGTRVLVMSKAPGQIIESIPVHYSQEALANGSNMVKVDDSFIYLKESILQKICQ</sequence>
<reference evidence="5" key="2">
    <citation type="submission" date="2020-09" db="EMBL/GenBank/DDBJ databases">
        <authorList>
            <person name="Sun Q."/>
            <person name="Sedlacek I."/>
        </authorList>
    </citation>
    <scope>NUCLEOTIDE SEQUENCE</scope>
    <source>
        <strain evidence="5">CCM 8433</strain>
    </source>
</reference>
<accession>A0A917N4A9</accession>
<dbReference type="InterPro" id="IPR003439">
    <property type="entry name" value="ABC_transporter-like_ATP-bd"/>
</dbReference>
<dbReference type="PROSITE" id="PS50893">
    <property type="entry name" value="ABC_TRANSPORTER_2"/>
    <property type="match status" value="1"/>
</dbReference>
<comment type="caution">
    <text evidence="5">The sequence shown here is derived from an EMBL/GenBank/DDBJ whole genome shotgun (WGS) entry which is preliminary data.</text>
</comment>
<dbReference type="InterPro" id="IPR003593">
    <property type="entry name" value="AAA+_ATPase"/>
</dbReference>
<dbReference type="PROSITE" id="PS00211">
    <property type="entry name" value="ABC_TRANSPORTER_1"/>
    <property type="match status" value="1"/>
</dbReference>
<keyword evidence="3 5" id="KW-0067">ATP-binding</keyword>
<reference evidence="5" key="1">
    <citation type="journal article" date="2014" name="Int. J. Syst. Evol. Microbiol.">
        <title>Complete genome sequence of Corynebacterium casei LMG S-19264T (=DSM 44701T), isolated from a smear-ripened cheese.</title>
        <authorList>
            <consortium name="US DOE Joint Genome Institute (JGI-PGF)"/>
            <person name="Walter F."/>
            <person name="Albersmeier A."/>
            <person name="Kalinowski J."/>
            <person name="Ruckert C."/>
        </authorList>
    </citation>
    <scope>NUCLEOTIDE SEQUENCE</scope>
    <source>
        <strain evidence="5">CCM 8433</strain>
    </source>
</reference>
<gene>
    <name evidence="5" type="ORF">GCM10011482_05330</name>
</gene>
<dbReference type="PANTHER" id="PTHR42788">
    <property type="entry name" value="TAURINE IMPORT ATP-BINDING PROTEIN-RELATED"/>
    <property type="match status" value="1"/>
</dbReference>
<keyword evidence="2" id="KW-0547">Nucleotide-binding</keyword>
<dbReference type="RefSeq" id="WP_188366703.1">
    <property type="nucleotide sequence ID" value="NZ_BMDT01000001.1"/>
</dbReference>
<evidence type="ECO:0000313" key="5">
    <source>
        <dbReference type="EMBL" id="GGI64879.1"/>
    </source>
</evidence>
<evidence type="ECO:0000313" key="6">
    <source>
        <dbReference type="Proteomes" id="UP000622610"/>
    </source>
</evidence>
<evidence type="ECO:0000256" key="2">
    <source>
        <dbReference type="ARBA" id="ARBA00022741"/>
    </source>
</evidence>
<dbReference type="GO" id="GO:0005524">
    <property type="term" value="F:ATP binding"/>
    <property type="evidence" value="ECO:0007669"/>
    <property type="project" value="UniProtKB-KW"/>
</dbReference>
<dbReference type="InterPro" id="IPR050166">
    <property type="entry name" value="ABC_transporter_ATP-bind"/>
</dbReference>
<protein>
    <submittedName>
        <fullName evidence="5">ABC transporter ATP-binding protein</fullName>
    </submittedName>
</protein>
<dbReference type="CDD" id="cd03293">
    <property type="entry name" value="ABC_NrtD_SsuB_transporters"/>
    <property type="match status" value="1"/>
</dbReference>
<dbReference type="InterPro" id="IPR027417">
    <property type="entry name" value="P-loop_NTPase"/>
</dbReference>
<keyword evidence="6" id="KW-1185">Reference proteome</keyword>
<dbReference type="Gene3D" id="3.40.50.300">
    <property type="entry name" value="P-loop containing nucleotide triphosphate hydrolases"/>
    <property type="match status" value="1"/>
</dbReference>
<dbReference type="Proteomes" id="UP000622610">
    <property type="component" value="Unassembled WGS sequence"/>
</dbReference>
<dbReference type="InterPro" id="IPR017871">
    <property type="entry name" value="ABC_transporter-like_CS"/>
</dbReference>